<evidence type="ECO:0000313" key="7">
    <source>
        <dbReference type="EMBL" id="CAF4047709.1"/>
    </source>
</evidence>
<dbReference type="EMBL" id="CAJOBI010005051">
    <property type="protein sequence ID" value="CAF4020520.1"/>
    <property type="molecule type" value="Genomic_DNA"/>
</dbReference>
<dbReference type="SUPFAM" id="SSF63829">
    <property type="entry name" value="Calcium-dependent phosphotriesterase"/>
    <property type="match status" value="1"/>
</dbReference>
<proteinExistence type="predicted"/>
<evidence type="ECO:0000313" key="8">
    <source>
        <dbReference type="Proteomes" id="UP000663824"/>
    </source>
</evidence>
<dbReference type="EMBL" id="CAJNOV010001580">
    <property type="protein sequence ID" value="CAF1069265.1"/>
    <property type="molecule type" value="Genomic_DNA"/>
</dbReference>
<dbReference type="InterPro" id="IPR001258">
    <property type="entry name" value="NHL_repeat"/>
</dbReference>
<gene>
    <name evidence="7" type="ORF">BYL167_LOCUS16251</name>
    <name evidence="2" type="ORF">CJN711_LOCUS5625</name>
    <name evidence="6" type="ORF">GIL414_LOCUS12928</name>
    <name evidence="3" type="ORF">KQP761_LOCUS18988</name>
    <name evidence="4" type="ORF">MBJ925_LOCUS20517</name>
    <name evidence="5" type="ORF">SMN809_LOCUS12991</name>
</gene>
<dbReference type="Proteomes" id="UP000681720">
    <property type="component" value="Unassembled WGS sequence"/>
</dbReference>
<evidence type="ECO:0000256" key="1">
    <source>
        <dbReference type="ARBA" id="ARBA00022737"/>
    </source>
</evidence>
<evidence type="ECO:0000313" key="5">
    <source>
        <dbReference type="EMBL" id="CAF4020520.1"/>
    </source>
</evidence>
<comment type="caution">
    <text evidence="4">The sequence shown here is derived from an EMBL/GenBank/DDBJ whole genome shotgun (WGS) entry which is preliminary data.</text>
</comment>
<dbReference type="Gene3D" id="2.120.10.30">
    <property type="entry name" value="TolB, C-terminal domain"/>
    <property type="match status" value="1"/>
</dbReference>
<dbReference type="OrthoDB" id="6280250at2759"/>
<dbReference type="Pfam" id="PF01436">
    <property type="entry name" value="NHL"/>
    <property type="match status" value="1"/>
</dbReference>
<dbReference type="Proteomes" id="UP000663855">
    <property type="component" value="Unassembled WGS sequence"/>
</dbReference>
<dbReference type="EMBL" id="CAJNOW010009702">
    <property type="protein sequence ID" value="CAF1568938.1"/>
    <property type="molecule type" value="Genomic_DNA"/>
</dbReference>
<reference evidence="4" key="1">
    <citation type="submission" date="2021-02" db="EMBL/GenBank/DDBJ databases">
        <authorList>
            <person name="Nowell W R."/>
        </authorList>
    </citation>
    <scope>NUCLEOTIDE SEQUENCE</scope>
</reference>
<dbReference type="Proteomes" id="UP000676336">
    <property type="component" value="Unassembled WGS sequence"/>
</dbReference>
<dbReference type="EMBL" id="CAJOBJ010005137">
    <property type="protein sequence ID" value="CAF4022103.1"/>
    <property type="molecule type" value="Genomic_DNA"/>
</dbReference>
<dbReference type="AlphaFoldDB" id="A0A816SRR7"/>
<organism evidence="4 8">
    <name type="scientific">Rotaria magnacalcarata</name>
    <dbReference type="NCBI Taxonomy" id="392030"/>
    <lineage>
        <taxon>Eukaryota</taxon>
        <taxon>Metazoa</taxon>
        <taxon>Spiralia</taxon>
        <taxon>Gnathifera</taxon>
        <taxon>Rotifera</taxon>
        <taxon>Eurotatoria</taxon>
        <taxon>Bdelloidea</taxon>
        <taxon>Philodinida</taxon>
        <taxon>Philodinidae</taxon>
        <taxon>Rotaria</taxon>
    </lineage>
</organism>
<evidence type="ECO:0000313" key="3">
    <source>
        <dbReference type="EMBL" id="CAF1568938.1"/>
    </source>
</evidence>
<name>A0A816SRR7_9BILA</name>
<dbReference type="InterPro" id="IPR011042">
    <property type="entry name" value="6-blade_b-propeller_TolB-like"/>
</dbReference>
<dbReference type="Proteomes" id="UP000681967">
    <property type="component" value="Unassembled WGS sequence"/>
</dbReference>
<accession>A0A816SRR7</accession>
<evidence type="ECO:0000313" key="6">
    <source>
        <dbReference type="EMBL" id="CAF4022103.1"/>
    </source>
</evidence>
<dbReference type="Proteomes" id="UP000663824">
    <property type="component" value="Unassembled WGS sequence"/>
</dbReference>
<dbReference type="Proteomes" id="UP000663834">
    <property type="component" value="Unassembled WGS sequence"/>
</dbReference>
<dbReference type="EMBL" id="CAJNRE010010558">
    <property type="protein sequence ID" value="CAF2091982.1"/>
    <property type="molecule type" value="Genomic_DNA"/>
</dbReference>
<evidence type="ECO:0000313" key="4">
    <source>
        <dbReference type="EMBL" id="CAF2091982.1"/>
    </source>
</evidence>
<protein>
    <submittedName>
        <fullName evidence="4">Uncharacterized protein</fullName>
    </submittedName>
</protein>
<dbReference type="EMBL" id="CAJOBH010006187">
    <property type="protein sequence ID" value="CAF4047709.1"/>
    <property type="molecule type" value="Genomic_DNA"/>
</dbReference>
<evidence type="ECO:0000313" key="2">
    <source>
        <dbReference type="EMBL" id="CAF1069265.1"/>
    </source>
</evidence>
<keyword evidence="1" id="KW-0677">Repeat</keyword>
<sequence>MRWDKSALNELCYPQGLLVDMAGTLYIADRGNNSVVRWFTRAKKSTLIIDISDRKEVLNHVNKPMDISLDSHGYLYLLDNWNERIIRSSFEYFQSNNWRSLCCTMDHLQYNKN</sequence>